<keyword evidence="1" id="KW-0805">Transcription regulation</keyword>
<dbReference type="PROSITE" id="PS00041">
    <property type="entry name" value="HTH_ARAC_FAMILY_1"/>
    <property type="match status" value="1"/>
</dbReference>
<keyword evidence="6" id="KW-1185">Reference proteome</keyword>
<dbReference type="PRINTS" id="PR00032">
    <property type="entry name" value="HTHARAC"/>
</dbReference>
<proteinExistence type="predicted"/>
<evidence type="ECO:0000256" key="1">
    <source>
        <dbReference type="ARBA" id="ARBA00023015"/>
    </source>
</evidence>
<feature type="domain" description="HTH araC/xylS-type" evidence="4">
    <location>
        <begin position="182"/>
        <end position="279"/>
    </location>
</feature>
<dbReference type="Proteomes" id="UP001232117">
    <property type="component" value="Chromosome"/>
</dbReference>
<evidence type="ECO:0000313" key="6">
    <source>
        <dbReference type="Proteomes" id="UP001232117"/>
    </source>
</evidence>
<evidence type="ECO:0000256" key="3">
    <source>
        <dbReference type="ARBA" id="ARBA00023163"/>
    </source>
</evidence>
<dbReference type="InterPro" id="IPR018062">
    <property type="entry name" value="HTH_AraC-typ_CS"/>
</dbReference>
<keyword evidence="3" id="KW-0804">Transcription</keyword>
<dbReference type="PANTHER" id="PTHR43280">
    <property type="entry name" value="ARAC-FAMILY TRANSCRIPTIONAL REGULATOR"/>
    <property type="match status" value="1"/>
</dbReference>
<dbReference type="InterPro" id="IPR018060">
    <property type="entry name" value="HTH_AraC"/>
</dbReference>
<keyword evidence="2" id="KW-0238">DNA-binding</keyword>
<dbReference type="SMART" id="SM00342">
    <property type="entry name" value="HTH_ARAC"/>
    <property type="match status" value="1"/>
</dbReference>
<evidence type="ECO:0000313" key="5">
    <source>
        <dbReference type="EMBL" id="WGK94140.1"/>
    </source>
</evidence>
<reference evidence="5 6" key="2">
    <citation type="submission" date="2023-06" db="EMBL/GenBank/DDBJ databases">
        <title>Complete Genome Sequence of Flavobacterium keumense K3R-10.</title>
        <authorList>
            <person name="Jeong H."/>
            <person name="Jhang S.Y."/>
            <person name="Kim J.N."/>
        </authorList>
    </citation>
    <scope>NUCLEOTIDE SEQUENCE [LARGE SCALE GENOMIC DNA]</scope>
    <source>
        <strain evidence="5 6">K3R-10</strain>
    </source>
</reference>
<accession>A0ABY8N3B0</accession>
<dbReference type="RefSeq" id="WP_280157847.1">
    <property type="nucleotide sequence ID" value="NZ_CP092332.1"/>
</dbReference>
<dbReference type="InterPro" id="IPR020449">
    <property type="entry name" value="Tscrpt_reg_AraC-type_HTH"/>
</dbReference>
<evidence type="ECO:0000259" key="4">
    <source>
        <dbReference type="PROSITE" id="PS01124"/>
    </source>
</evidence>
<protein>
    <submittedName>
        <fullName evidence="5">AraC family transcriptional regulator</fullName>
    </submittedName>
</protein>
<dbReference type="Pfam" id="PF12833">
    <property type="entry name" value="HTH_18"/>
    <property type="match status" value="1"/>
</dbReference>
<evidence type="ECO:0000256" key="2">
    <source>
        <dbReference type="ARBA" id="ARBA00023125"/>
    </source>
</evidence>
<dbReference type="Gene3D" id="1.10.10.60">
    <property type="entry name" value="Homeodomain-like"/>
    <property type="match status" value="2"/>
</dbReference>
<dbReference type="PROSITE" id="PS01124">
    <property type="entry name" value="HTH_ARAC_FAMILY_2"/>
    <property type="match status" value="1"/>
</dbReference>
<dbReference type="InterPro" id="IPR009057">
    <property type="entry name" value="Homeodomain-like_sf"/>
</dbReference>
<sequence>MKIVLEDIKRLAGSSFRILVNPKLNNFYYWHFHPEFELTFIEAPQGTRRVGNHVGQFEGSDLVFIGSNIPHLNFDYGIRAEYEKVVVLQINADFFKNDFASTPELAAIQQLFENAKKVICFHGNTKSTIGKQLKTIHLLPHFEQFIAVLSLFQTLATSEEMTFLHEHPFENFYNNKEQSRLKVVYTFIEKNFQRTITIEEMAQLTHLSKAAFCRYFKKMTRLTFIEFLNQYRIEQAKRLLKGDKNVTETCYECGFESVSYFNRIFKKVVGENPLEFKKK</sequence>
<dbReference type="EMBL" id="CP092332">
    <property type="protein sequence ID" value="WGK94140.1"/>
    <property type="molecule type" value="Genomic_DNA"/>
</dbReference>
<name>A0ABY8N3B0_9FLAO</name>
<dbReference type="PANTHER" id="PTHR43280:SF27">
    <property type="entry name" value="TRANSCRIPTIONAL REGULATOR MTLR"/>
    <property type="match status" value="1"/>
</dbReference>
<reference evidence="5 6" key="1">
    <citation type="submission" date="2022-02" db="EMBL/GenBank/DDBJ databases">
        <authorList>
            <person name="Cha I.-T."/>
            <person name="Lee K.-E."/>
            <person name="Park S.-J."/>
        </authorList>
    </citation>
    <scope>NUCLEOTIDE SEQUENCE [LARGE SCALE GENOMIC DNA]</scope>
    <source>
        <strain evidence="5 6">K3R-10</strain>
    </source>
</reference>
<dbReference type="SUPFAM" id="SSF46689">
    <property type="entry name" value="Homeodomain-like"/>
    <property type="match status" value="2"/>
</dbReference>
<organism evidence="5 6">
    <name type="scientific">Flavobacterium keumense</name>
    <dbReference type="NCBI Taxonomy" id="1306518"/>
    <lineage>
        <taxon>Bacteria</taxon>
        <taxon>Pseudomonadati</taxon>
        <taxon>Bacteroidota</taxon>
        <taxon>Flavobacteriia</taxon>
        <taxon>Flavobacteriales</taxon>
        <taxon>Flavobacteriaceae</taxon>
        <taxon>Flavobacterium</taxon>
    </lineage>
</organism>
<gene>
    <name evidence="5" type="ORF">MG292_08630</name>
</gene>